<dbReference type="InterPro" id="IPR046960">
    <property type="entry name" value="PPR_At4g14850-like_plant"/>
</dbReference>
<keyword evidence="3" id="KW-1185">Reference proteome</keyword>
<dbReference type="InterPro" id="IPR011990">
    <property type="entry name" value="TPR-like_helical_dom_sf"/>
</dbReference>
<evidence type="ECO:0008006" key="4">
    <source>
        <dbReference type="Google" id="ProtNLM"/>
    </source>
</evidence>
<dbReference type="NCBIfam" id="TIGR00756">
    <property type="entry name" value="PPR"/>
    <property type="match status" value="1"/>
</dbReference>
<dbReference type="PANTHER" id="PTHR47926:SF540">
    <property type="entry name" value="PENTATRICOPEPTIDE REPEAT-CONTAINING PROTEIN"/>
    <property type="match status" value="1"/>
</dbReference>
<dbReference type="Pfam" id="PF20431">
    <property type="entry name" value="E_motif"/>
    <property type="match status" value="1"/>
</dbReference>
<accession>A0A835IZL6</accession>
<comment type="caution">
    <text evidence="2">The sequence shown here is derived from an EMBL/GenBank/DDBJ whole genome shotgun (WGS) entry which is preliminary data.</text>
</comment>
<dbReference type="Gene3D" id="1.25.40.10">
    <property type="entry name" value="Tetratricopeptide repeat domain"/>
    <property type="match status" value="1"/>
</dbReference>
<gene>
    <name evidence="2" type="ORF">IFM89_033237</name>
</gene>
<protein>
    <recommendedName>
        <fullName evidence="4">Pentatricopeptide repeat-containing protein</fullName>
    </recommendedName>
</protein>
<reference evidence="2 3" key="1">
    <citation type="submission" date="2020-10" db="EMBL/GenBank/DDBJ databases">
        <title>The Coptis chinensis genome and diversification of protoberbering-type alkaloids.</title>
        <authorList>
            <person name="Wang B."/>
            <person name="Shu S."/>
            <person name="Song C."/>
            <person name="Liu Y."/>
        </authorList>
    </citation>
    <scope>NUCLEOTIDE SEQUENCE [LARGE SCALE GENOMIC DNA]</scope>
    <source>
        <strain evidence="2">HL-2020</strain>
        <tissue evidence="2">Leaf</tissue>
    </source>
</reference>
<evidence type="ECO:0000256" key="1">
    <source>
        <dbReference type="ARBA" id="ARBA00022737"/>
    </source>
</evidence>
<sequence length="309" mass="34391">MPKKSVVSWNTMISGIAYNGQGKLGLEMFERMSVDPNDATFVGCVKEALELIKGMPMMPNAAIWGALLSACRVHGHLELAEHAVKKLIHLEPWNSGNYVLLSNIYAEQASPKQSVDLLAFRFPMTAFGMHCGPRYPLKSSKIFVRLLELKLLQPFLNLGITTFPSSNGSTRRRRWWDAKMNLYAIKEYLDEAFIGIVSHINNIEKRIQLIKEKQKFANDANITDQGASDASPVTLGLMKEAMKRKEKVNSCKGLALAQATNQFQQSKACLQDQVGRAELDRSHSYKASGQLSKMATASALCYDLGQSVF</sequence>
<dbReference type="Pfam" id="PF01535">
    <property type="entry name" value="PPR"/>
    <property type="match status" value="1"/>
</dbReference>
<dbReference type="InterPro" id="IPR046848">
    <property type="entry name" value="E_motif"/>
</dbReference>
<dbReference type="GO" id="GO:0009451">
    <property type="term" value="P:RNA modification"/>
    <property type="evidence" value="ECO:0007669"/>
    <property type="project" value="InterPro"/>
</dbReference>
<evidence type="ECO:0000313" key="2">
    <source>
        <dbReference type="EMBL" id="KAF9626418.1"/>
    </source>
</evidence>
<proteinExistence type="predicted"/>
<dbReference type="PANTHER" id="PTHR47926">
    <property type="entry name" value="PENTATRICOPEPTIDE REPEAT-CONTAINING PROTEIN"/>
    <property type="match status" value="1"/>
</dbReference>
<keyword evidence="1" id="KW-0677">Repeat</keyword>
<dbReference type="InterPro" id="IPR002885">
    <property type="entry name" value="PPR_rpt"/>
</dbReference>
<dbReference type="GO" id="GO:0003723">
    <property type="term" value="F:RNA binding"/>
    <property type="evidence" value="ECO:0007669"/>
    <property type="project" value="InterPro"/>
</dbReference>
<name>A0A835IZL6_9MAGN</name>
<organism evidence="2 3">
    <name type="scientific">Coptis chinensis</name>
    <dbReference type="NCBI Taxonomy" id="261450"/>
    <lineage>
        <taxon>Eukaryota</taxon>
        <taxon>Viridiplantae</taxon>
        <taxon>Streptophyta</taxon>
        <taxon>Embryophyta</taxon>
        <taxon>Tracheophyta</taxon>
        <taxon>Spermatophyta</taxon>
        <taxon>Magnoliopsida</taxon>
        <taxon>Ranunculales</taxon>
        <taxon>Ranunculaceae</taxon>
        <taxon>Coptidoideae</taxon>
        <taxon>Coptis</taxon>
    </lineage>
</organism>
<dbReference type="AlphaFoldDB" id="A0A835IZL6"/>
<dbReference type="EMBL" id="JADFTS010000001">
    <property type="protein sequence ID" value="KAF9626418.1"/>
    <property type="molecule type" value="Genomic_DNA"/>
</dbReference>
<evidence type="ECO:0000313" key="3">
    <source>
        <dbReference type="Proteomes" id="UP000631114"/>
    </source>
</evidence>
<dbReference type="Proteomes" id="UP000631114">
    <property type="component" value="Unassembled WGS sequence"/>
</dbReference>
<dbReference type="OrthoDB" id="185373at2759"/>